<dbReference type="Pfam" id="PF01791">
    <property type="entry name" value="DeoC"/>
    <property type="match status" value="1"/>
</dbReference>
<evidence type="ECO:0000256" key="6">
    <source>
        <dbReference type="ARBA" id="ARBA00048791"/>
    </source>
</evidence>
<evidence type="ECO:0000313" key="9">
    <source>
        <dbReference type="Proteomes" id="UP000633814"/>
    </source>
</evidence>
<comment type="similarity">
    <text evidence="2">Belongs to the DeoC/FbaB aldolase family. DeoC type 2 subfamily.</text>
</comment>
<dbReference type="RefSeq" id="WP_226751581.1">
    <property type="nucleotide sequence ID" value="NZ_JAEINI020000007.1"/>
</dbReference>
<comment type="caution">
    <text evidence="8">The sequence shown here is derived from an EMBL/GenBank/DDBJ whole genome shotgun (WGS) entry which is preliminary data.</text>
</comment>
<accession>A0ABS8C587</accession>
<reference evidence="8 9" key="1">
    <citation type="submission" date="2021-10" db="EMBL/GenBank/DDBJ databases">
        <title>Alishewanella koreense sp. nov. isolated from seawater of southwestern coast in South Korea and the proposal for the reclassification of Rheinheimera perlucida and Rheinheimera tuosuensis as Arsukibacterium perlucida and Arsukibacterium tuosuensis.</title>
        <authorList>
            <person name="Kim K.H."/>
            <person name="Ruan W."/>
            <person name="Kim K.R."/>
            <person name="Baek J.H."/>
            <person name="Jeon C.O."/>
        </authorList>
    </citation>
    <scope>NUCLEOTIDE SEQUENCE [LARGE SCALE GENOMIC DNA]</scope>
    <source>
        <strain evidence="8 9">16-MA</strain>
    </source>
</reference>
<dbReference type="NCBIfam" id="TIGR00126">
    <property type="entry name" value="deoC"/>
    <property type="match status" value="1"/>
</dbReference>
<evidence type="ECO:0000256" key="2">
    <source>
        <dbReference type="ARBA" id="ARBA00009473"/>
    </source>
</evidence>
<comment type="pathway">
    <text evidence="1">Carbohydrate degradation; 2-deoxy-D-ribose 1-phosphate degradation; D-glyceraldehyde 3-phosphate and acetaldehyde from 2-deoxy-alpha-D-ribose 1-phosphate: step 2/2.</text>
</comment>
<dbReference type="PANTHER" id="PTHR10889:SF3">
    <property type="entry name" value="DEOXYRIBOSE-PHOSPHATE ALDOLASE"/>
    <property type="match status" value="1"/>
</dbReference>
<evidence type="ECO:0000256" key="7">
    <source>
        <dbReference type="NCBIfam" id="TIGR00126"/>
    </source>
</evidence>
<evidence type="ECO:0000256" key="4">
    <source>
        <dbReference type="ARBA" id="ARBA00023239"/>
    </source>
</evidence>
<evidence type="ECO:0000256" key="5">
    <source>
        <dbReference type="ARBA" id="ARBA00023270"/>
    </source>
</evidence>
<keyword evidence="9" id="KW-1185">Reference proteome</keyword>
<organism evidence="8 9">
    <name type="scientific">Alishewanella maricola</name>
    <dbReference type="NCBI Taxonomy" id="2795740"/>
    <lineage>
        <taxon>Bacteria</taxon>
        <taxon>Pseudomonadati</taxon>
        <taxon>Pseudomonadota</taxon>
        <taxon>Gammaproteobacteria</taxon>
        <taxon>Alteromonadales</taxon>
        <taxon>Alteromonadaceae</taxon>
        <taxon>Alishewanella</taxon>
    </lineage>
</organism>
<dbReference type="Proteomes" id="UP000633814">
    <property type="component" value="Unassembled WGS sequence"/>
</dbReference>
<dbReference type="SMART" id="SM01133">
    <property type="entry name" value="DeoC"/>
    <property type="match status" value="1"/>
</dbReference>
<evidence type="ECO:0000256" key="1">
    <source>
        <dbReference type="ARBA" id="ARBA00004816"/>
    </source>
</evidence>
<name>A0ABS8C587_9ALTE</name>
<dbReference type="PANTHER" id="PTHR10889">
    <property type="entry name" value="DEOXYRIBOSE-PHOSPHATE ALDOLASE"/>
    <property type="match status" value="1"/>
</dbReference>
<dbReference type="PIRSF" id="PIRSF001357">
    <property type="entry name" value="DeoC"/>
    <property type="match status" value="1"/>
</dbReference>
<protein>
    <recommendedName>
        <fullName evidence="3 7">Deoxyribose-phosphate aldolase</fullName>
        <ecNumber evidence="3 7">4.1.2.4</ecNumber>
    </recommendedName>
</protein>
<keyword evidence="4 8" id="KW-0456">Lyase</keyword>
<evidence type="ECO:0000256" key="3">
    <source>
        <dbReference type="ARBA" id="ARBA00012515"/>
    </source>
</evidence>
<sequence>MMNPLRLLQLLKLLDVTRLQDNDDQRQMTDWLAQLPVTPAPVAALCVYPEFLAEARKHITQSNETVALATVVNFPTGDQPLSTVLADIATARQASATEIDCVLPYQTLLSGKETEVAQFLAAVREASQGLCLKIIIESGELLTAQQITKASELVIDSGAEFIKTSTGKVPVGVTLEAAKIILTSIAAADRSVGFKASGGVKTVEQALEIVSLYEQVTGKTAQSEGLRIGASTLLTELCQQLAS</sequence>
<dbReference type="EMBL" id="JAEINI020000007">
    <property type="protein sequence ID" value="MCB5227514.1"/>
    <property type="molecule type" value="Genomic_DNA"/>
</dbReference>
<dbReference type="InterPro" id="IPR011343">
    <property type="entry name" value="DeoC"/>
</dbReference>
<keyword evidence="5" id="KW-0704">Schiff base</keyword>
<gene>
    <name evidence="8" type="primary">deoC</name>
    <name evidence="8" type="ORF">JAO78_011895</name>
</gene>
<dbReference type="GO" id="GO:0004139">
    <property type="term" value="F:deoxyribose-phosphate aldolase activity"/>
    <property type="evidence" value="ECO:0007669"/>
    <property type="project" value="UniProtKB-EC"/>
</dbReference>
<comment type="catalytic activity">
    <reaction evidence="6">
        <text>2-deoxy-D-ribose 5-phosphate = D-glyceraldehyde 3-phosphate + acetaldehyde</text>
        <dbReference type="Rhea" id="RHEA:12821"/>
        <dbReference type="ChEBI" id="CHEBI:15343"/>
        <dbReference type="ChEBI" id="CHEBI:59776"/>
        <dbReference type="ChEBI" id="CHEBI:62877"/>
        <dbReference type="EC" id="4.1.2.4"/>
    </reaction>
</comment>
<dbReference type="InterPro" id="IPR002915">
    <property type="entry name" value="DeoC/FbaB/LacD_aldolase"/>
</dbReference>
<proteinExistence type="inferred from homology"/>
<dbReference type="InterPro" id="IPR013785">
    <property type="entry name" value="Aldolase_TIM"/>
</dbReference>
<dbReference type="EC" id="4.1.2.4" evidence="3 7"/>
<evidence type="ECO:0000313" key="8">
    <source>
        <dbReference type="EMBL" id="MCB5227514.1"/>
    </source>
</evidence>
<dbReference type="Gene3D" id="3.20.20.70">
    <property type="entry name" value="Aldolase class I"/>
    <property type="match status" value="1"/>
</dbReference>
<dbReference type="SUPFAM" id="SSF51569">
    <property type="entry name" value="Aldolase"/>
    <property type="match status" value="1"/>
</dbReference>